<evidence type="ECO:0000256" key="3">
    <source>
        <dbReference type="ARBA" id="ARBA00022723"/>
    </source>
</evidence>
<dbReference type="PROSITE" id="PS51695">
    <property type="entry name" value="SEDOLISIN"/>
    <property type="match status" value="1"/>
</dbReference>
<feature type="active site" description="Charge relay system" evidence="8">
    <location>
        <position position="306"/>
    </location>
</feature>
<evidence type="ECO:0000313" key="10">
    <source>
        <dbReference type="EMBL" id="KAF2230837.1"/>
    </source>
</evidence>
<dbReference type="PANTHER" id="PTHR14218">
    <property type="entry name" value="PROTEASE S8 TRIPEPTIDYL PEPTIDASE I CLN2"/>
    <property type="match status" value="1"/>
</dbReference>
<feature type="binding site" evidence="8">
    <location>
        <position position="614"/>
    </location>
    <ligand>
        <name>Ca(2+)</name>
        <dbReference type="ChEBI" id="CHEBI:29108"/>
    </ligand>
</feature>
<sequence>MAVATLAQAAVLDIPHVLHEKRSVPTRHWTKREALKREAVLPMRIGMTQSNLDQGDALLMKVAHPQSDKYGKWYTAEEIVDLFEPSKESVSTIRSWLEKAGIRPDRISQSANKQWIQFDASVEEAESLLRTEYYIYEHGPTGRTNIACDGYHVPEHVQKHVDYITPGLRLIAGGKASANTLTQDGYDIEKRGFRTNGHSNFTGPSIKQVLSNATGQAIANAQLANCDSYITPACIATMYNITKATKAAPGNQLGIFEEGDFYAAEDLIEFFAVFTPNIPVTTEPKLEGIDGGFAPGLYAGGESDLDLQISYPIIYPQGEILFQTDDIFYATGVEGGGGFLNTFFDAIDGSYCNFSAFGETGDASIDPKYPDPNPLGYEGQRQCGVYKPTNVISISYGEQEDDLPTNYQQRQCAEMMKLGMQGTSIILASGDSGVAARGTDDGNADGCLGTGQVFNPDFPASCPYVTALGATVLYGNVSKDQESAVTRFPSGGGFSNIYATPSYQNATIQNYFANHNPGYPSYSVTGTNNPTAAQYGTGIYNRAGRGYPDASAVGDNIVIFNNGAPTLIGGTSAAAPVFASILNRINEERIAVGKSTIGFVNPTLYAHPEIFHDITNGTNPGCNTQGFSAVSGWDPVTGLGTPNYPAMLKVFLSL</sequence>
<dbReference type="CDD" id="cd11377">
    <property type="entry name" value="Pro-peptidase_S53"/>
    <property type="match status" value="1"/>
</dbReference>
<keyword evidence="7" id="KW-0865">Zymogen</keyword>
<evidence type="ECO:0000313" key="11">
    <source>
        <dbReference type="Proteomes" id="UP000800092"/>
    </source>
</evidence>
<dbReference type="GO" id="GO:0008240">
    <property type="term" value="F:tripeptidyl-peptidase activity"/>
    <property type="evidence" value="ECO:0007669"/>
    <property type="project" value="TreeGrafter"/>
</dbReference>
<dbReference type="InterPro" id="IPR036852">
    <property type="entry name" value="Peptidase_S8/S53_dom_sf"/>
</dbReference>
<keyword evidence="11" id="KW-1185">Reference proteome</keyword>
<evidence type="ECO:0000259" key="9">
    <source>
        <dbReference type="PROSITE" id="PS51695"/>
    </source>
</evidence>
<evidence type="ECO:0000256" key="2">
    <source>
        <dbReference type="ARBA" id="ARBA00022670"/>
    </source>
</evidence>
<keyword evidence="6 8" id="KW-0106">Calcium</keyword>
<comment type="cofactor">
    <cofactor evidence="8">
        <name>Ca(2+)</name>
        <dbReference type="ChEBI" id="CHEBI:29108"/>
    </cofactor>
    <text evidence="8">Binds 1 Ca(2+) ion per subunit.</text>
</comment>
<keyword evidence="3 8" id="KW-0479">Metal-binding</keyword>
<evidence type="ECO:0000256" key="1">
    <source>
        <dbReference type="ARBA" id="ARBA00004239"/>
    </source>
</evidence>
<dbReference type="Proteomes" id="UP000800092">
    <property type="component" value="Unassembled WGS sequence"/>
</dbReference>
<dbReference type="PANTHER" id="PTHR14218:SF19">
    <property type="entry name" value="SERINE PROTEASE AORO, PUTATIVE (AFU_ORTHOLOGUE AFUA_6G10250)-RELATED"/>
    <property type="match status" value="1"/>
</dbReference>
<keyword evidence="5 8" id="KW-0720">Serine protease</keyword>
<protein>
    <submittedName>
        <fullName evidence="10">Alkaline serine protease AorO</fullName>
    </submittedName>
</protein>
<gene>
    <name evidence="10" type="ORF">EV356DRAFT_453204</name>
</gene>
<dbReference type="OrthoDB" id="409122at2759"/>
<feature type="binding site" evidence="8">
    <location>
        <position position="632"/>
    </location>
    <ligand>
        <name>Ca(2+)</name>
        <dbReference type="ChEBI" id="CHEBI:29108"/>
    </ligand>
</feature>
<keyword evidence="2 8" id="KW-0645">Protease</keyword>
<evidence type="ECO:0000256" key="4">
    <source>
        <dbReference type="ARBA" id="ARBA00022801"/>
    </source>
</evidence>
<dbReference type="InterPro" id="IPR050819">
    <property type="entry name" value="Tripeptidyl-peptidase_I"/>
</dbReference>
<comment type="subcellular location">
    <subcellularLocation>
        <location evidence="1">Secreted</location>
        <location evidence="1">Extracellular space</location>
    </subcellularLocation>
</comment>
<dbReference type="GO" id="GO:0005576">
    <property type="term" value="C:extracellular region"/>
    <property type="evidence" value="ECO:0007669"/>
    <property type="project" value="UniProtKB-SubCell"/>
</dbReference>
<dbReference type="GO" id="GO:0046872">
    <property type="term" value="F:metal ion binding"/>
    <property type="evidence" value="ECO:0007669"/>
    <property type="project" value="UniProtKB-UniRule"/>
</dbReference>
<evidence type="ECO:0000256" key="7">
    <source>
        <dbReference type="ARBA" id="ARBA00023145"/>
    </source>
</evidence>
<dbReference type="InterPro" id="IPR015366">
    <property type="entry name" value="S53_propep"/>
</dbReference>
<evidence type="ECO:0000256" key="6">
    <source>
        <dbReference type="ARBA" id="ARBA00022837"/>
    </source>
</evidence>
<feature type="binding site" evidence="8">
    <location>
        <position position="634"/>
    </location>
    <ligand>
        <name>Ca(2+)</name>
        <dbReference type="ChEBI" id="CHEBI:29108"/>
    </ligand>
</feature>
<reference evidence="10" key="1">
    <citation type="journal article" date="2020" name="Stud. Mycol.">
        <title>101 Dothideomycetes genomes: a test case for predicting lifestyles and emergence of pathogens.</title>
        <authorList>
            <person name="Haridas S."/>
            <person name="Albert R."/>
            <person name="Binder M."/>
            <person name="Bloem J."/>
            <person name="Labutti K."/>
            <person name="Salamov A."/>
            <person name="Andreopoulos B."/>
            <person name="Baker S."/>
            <person name="Barry K."/>
            <person name="Bills G."/>
            <person name="Bluhm B."/>
            <person name="Cannon C."/>
            <person name="Castanera R."/>
            <person name="Culley D."/>
            <person name="Daum C."/>
            <person name="Ezra D."/>
            <person name="Gonzalez J."/>
            <person name="Henrissat B."/>
            <person name="Kuo A."/>
            <person name="Liang C."/>
            <person name="Lipzen A."/>
            <person name="Lutzoni F."/>
            <person name="Magnuson J."/>
            <person name="Mondo S."/>
            <person name="Nolan M."/>
            <person name="Ohm R."/>
            <person name="Pangilinan J."/>
            <person name="Park H.-J."/>
            <person name="Ramirez L."/>
            <person name="Alfaro M."/>
            <person name="Sun H."/>
            <person name="Tritt A."/>
            <person name="Yoshinaga Y."/>
            <person name="Zwiers L.-H."/>
            <person name="Turgeon B."/>
            <person name="Goodwin S."/>
            <person name="Spatafora J."/>
            <person name="Crous P."/>
            <person name="Grigoriev I."/>
        </authorList>
    </citation>
    <scope>NUCLEOTIDE SEQUENCE</scope>
    <source>
        <strain evidence="10">Tuck. ex Michener</strain>
    </source>
</reference>
<accession>A0A6A6GZ00</accession>
<dbReference type="Pfam" id="PF09286">
    <property type="entry name" value="Pro-kuma_activ"/>
    <property type="match status" value="1"/>
</dbReference>
<dbReference type="CDD" id="cd04056">
    <property type="entry name" value="Peptidases_S53"/>
    <property type="match status" value="1"/>
</dbReference>
<proteinExistence type="predicted"/>
<name>A0A6A6GZ00_VIRVR</name>
<dbReference type="Gene3D" id="3.40.50.200">
    <property type="entry name" value="Peptidase S8/S53 domain"/>
    <property type="match status" value="1"/>
</dbReference>
<feature type="active site" description="Charge relay system" evidence="8">
    <location>
        <position position="302"/>
    </location>
</feature>
<dbReference type="SUPFAM" id="SSF52743">
    <property type="entry name" value="Subtilisin-like"/>
    <property type="match status" value="1"/>
</dbReference>
<evidence type="ECO:0000256" key="8">
    <source>
        <dbReference type="PROSITE-ProRule" id="PRU01032"/>
    </source>
</evidence>
<dbReference type="AlphaFoldDB" id="A0A6A6GZ00"/>
<organism evidence="10 11">
    <name type="scientific">Viridothelium virens</name>
    <name type="common">Speckled blister lichen</name>
    <name type="synonym">Trypethelium virens</name>
    <dbReference type="NCBI Taxonomy" id="1048519"/>
    <lineage>
        <taxon>Eukaryota</taxon>
        <taxon>Fungi</taxon>
        <taxon>Dikarya</taxon>
        <taxon>Ascomycota</taxon>
        <taxon>Pezizomycotina</taxon>
        <taxon>Dothideomycetes</taxon>
        <taxon>Dothideomycetes incertae sedis</taxon>
        <taxon>Trypetheliales</taxon>
        <taxon>Trypetheliaceae</taxon>
        <taxon>Viridothelium</taxon>
    </lineage>
</organism>
<feature type="active site" description="Charge relay system" evidence="8">
    <location>
        <position position="572"/>
    </location>
</feature>
<dbReference type="SMART" id="SM00944">
    <property type="entry name" value="Pro-kuma_activ"/>
    <property type="match status" value="1"/>
</dbReference>
<dbReference type="SUPFAM" id="SSF54897">
    <property type="entry name" value="Protease propeptides/inhibitors"/>
    <property type="match status" value="1"/>
</dbReference>
<evidence type="ECO:0000256" key="5">
    <source>
        <dbReference type="ARBA" id="ARBA00022825"/>
    </source>
</evidence>
<dbReference type="GO" id="GO:0004252">
    <property type="term" value="F:serine-type endopeptidase activity"/>
    <property type="evidence" value="ECO:0007669"/>
    <property type="project" value="UniProtKB-UniRule"/>
</dbReference>
<keyword evidence="4 8" id="KW-0378">Hydrolase</keyword>
<dbReference type="InterPro" id="IPR030400">
    <property type="entry name" value="Sedolisin_dom"/>
</dbReference>
<feature type="binding site" evidence="8">
    <location>
        <position position="613"/>
    </location>
    <ligand>
        <name>Ca(2+)</name>
        <dbReference type="ChEBI" id="CHEBI:29108"/>
    </ligand>
</feature>
<dbReference type="GO" id="GO:0006508">
    <property type="term" value="P:proteolysis"/>
    <property type="evidence" value="ECO:0007669"/>
    <property type="project" value="UniProtKB-KW"/>
</dbReference>
<feature type="domain" description="Peptidase S53" evidence="9">
    <location>
        <begin position="229"/>
        <end position="654"/>
    </location>
</feature>
<dbReference type="EMBL" id="ML991835">
    <property type="protein sequence ID" value="KAF2230837.1"/>
    <property type="molecule type" value="Genomic_DNA"/>
</dbReference>